<reference evidence="1 2" key="1">
    <citation type="submission" date="2018-06" db="EMBL/GenBank/DDBJ databases">
        <title>Comparative genomics reveals the genomic features of Rhizophagus irregularis, R. cerebriforme, R. diaphanum and Gigaspora rosea, and their symbiotic lifestyle signature.</title>
        <authorList>
            <person name="Morin E."/>
            <person name="San Clemente H."/>
            <person name="Chen E.C.H."/>
            <person name="De La Providencia I."/>
            <person name="Hainaut M."/>
            <person name="Kuo A."/>
            <person name="Kohler A."/>
            <person name="Murat C."/>
            <person name="Tang N."/>
            <person name="Roy S."/>
            <person name="Loubradou J."/>
            <person name="Henrissat B."/>
            <person name="Grigoriev I.V."/>
            <person name="Corradi N."/>
            <person name="Roux C."/>
            <person name="Martin F.M."/>
        </authorList>
    </citation>
    <scope>NUCLEOTIDE SEQUENCE [LARGE SCALE GENOMIC DNA]</scope>
    <source>
        <strain evidence="1 2">DAOM 194757</strain>
    </source>
</reference>
<dbReference type="Proteomes" id="UP000266673">
    <property type="component" value="Unassembled WGS sequence"/>
</dbReference>
<proteinExistence type="predicted"/>
<accession>A0A397VPX1</accession>
<evidence type="ECO:0000313" key="1">
    <source>
        <dbReference type="EMBL" id="RIB23968.1"/>
    </source>
</evidence>
<organism evidence="1 2">
    <name type="scientific">Gigaspora rosea</name>
    <dbReference type="NCBI Taxonomy" id="44941"/>
    <lineage>
        <taxon>Eukaryota</taxon>
        <taxon>Fungi</taxon>
        <taxon>Fungi incertae sedis</taxon>
        <taxon>Mucoromycota</taxon>
        <taxon>Glomeromycotina</taxon>
        <taxon>Glomeromycetes</taxon>
        <taxon>Diversisporales</taxon>
        <taxon>Gigasporaceae</taxon>
        <taxon>Gigaspora</taxon>
    </lineage>
</organism>
<comment type="caution">
    <text evidence="1">The sequence shown here is derived from an EMBL/GenBank/DDBJ whole genome shotgun (WGS) entry which is preliminary data.</text>
</comment>
<evidence type="ECO:0000313" key="2">
    <source>
        <dbReference type="Proteomes" id="UP000266673"/>
    </source>
</evidence>
<dbReference type="EMBL" id="QKWP01000236">
    <property type="protein sequence ID" value="RIB23968.1"/>
    <property type="molecule type" value="Genomic_DNA"/>
</dbReference>
<protein>
    <submittedName>
        <fullName evidence="1">Uncharacterized protein</fullName>
    </submittedName>
</protein>
<dbReference type="OrthoDB" id="2428734at2759"/>
<keyword evidence="2" id="KW-1185">Reference proteome</keyword>
<gene>
    <name evidence="1" type="ORF">C2G38_2242297</name>
</gene>
<dbReference type="STRING" id="44941.A0A397VPX1"/>
<dbReference type="AlphaFoldDB" id="A0A397VPX1"/>
<sequence>MINRDDFNQHMQQYAWCLTCDSQRITQGWTSGNGKIDKYIKEFQLKTTKYENSHKPSYGVDLEILPSSQNLLDFLKVKDHIQLENKEYDRYGITQNATTNEYMVNGQVEIKRLMKEIQFKATEFGVVVEWTPFSRLDNIQKISESESGWTSGNKQIDEFIKEFQLKATEYDNVIEWIPFNRFESIQIINKYEFGSIFFAKWLDGIRIISDDTQSRYAQLTDKEYKVFGMTQNMATNEYILLKATKYEDVIEWIPFNKLDKVKMISKDGLNSESSAIWLENIKIVTDILGEYKYKVRKCRNFDRYNTSLDFCQTYGPWTSGNMNIDECIKEYEGIIEWIPFHGLDNIKIIGKGDLAQYFQQHG</sequence>
<name>A0A397VPX1_9GLOM</name>